<dbReference type="InterPro" id="IPR016187">
    <property type="entry name" value="CTDL_fold"/>
</dbReference>
<feature type="non-terminal residue" evidence="3">
    <location>
        <position position="1"/>
    </location>
</feature>
<evidence type="ECO:0000256" key="1">
    <source>
        <dbReference type="ARBA" id="ARBA00004401"/>
    </source>
</evidence>
<dbReference type="InterPro" id="IPR001304">
    <property type="entry name" value="C-type_lectin-like"/>
</dbReference>
<proteinExistence type="predicted"/>
<accession>A0A7K6HWA3</accession>
<sequence length="112" mass="12688">CPDGWVRYWRICYFLSRDHCSWDQAQAGCCELGASLAVLKDEEMEFLICFSENNDHWLGLHNQDQELQQGDSSSFNSSIPLLGNAQCVYPGNGAFRSMSCSKQLPFICSRPQ</sequence>
<dbReference type="PROSITE" id="PS50041">
    <property type="entry name" value="C_TYPE_LECTIN_2"/>
    <property type="match status" value="1"/>
</dbReference>
<protein>
    <submittedName>
        <fullName evidence="3">CD69 protein</fullName>
    </submittedName>
</protein>
<reference evidence="3 4" key="1">
    <citation type="submission" date="2019-09" db="EMBL/GenBank/DDBJ databases">
        <title>Bird 10,000 Genomes (B10K) Project - Family phase.</title>
        <authorList>
            <person name="Zhang G."/>
        </authorList>
    </citation>
    <scope>NUCLEOTIDE SEQUENCE [LARGE SCALE GENOMIC DNA]</scope>
    <source>
        <strain evidence="3">B10K-DU-029-49</strain>
        <tissue evidence="3">Liver</tissue>
    </source>
</reference>
<comment type="subcellular location">
    <subcellularLocation>
        <location evidence="1">Cell membrane</location>
        <topology evidence="1">Single-pass type II membrane protein</topology>
    </subcellularLocation>
</comment>
<dbReference type="Proteomes" id="UP000521322">
    <property type="component" value="Unassembled WGS sequence"/>
</dbReference>
<name>A0A7K6HWA3_9PASS</name>
<dbReference type="InterPro" id="IPR016186">
    <property type="entry name" value="C-type_lectin-like/link_sf"/>
</dbReference>
<evidence type="ECO:0000259" key="2">
    <source>
        <dbReference type="PROSITE" id="PS50041"/>
    </source>
</evidence>
<dbReference type="GO" id="GO:0005886">
    <property type="term" value="C:plasma membrane"/>
    <property type="evidence" value="ECO:0007669"/>
    <property type="project" value="UniProtKB-SubCell"/>
</dbReference>
<organism evidence="3 4">
    <name type="scientific">Dasyornis broadbenti</name>
    <name type="common">rufous bristle-bird</name>
    <dbReference type="NCBI Taxonomy" id="243059"/>
    <lineage>
        <taxon>Eukaryota</taxon>
        <taxon>Metazoa</taxon>
        <taxon>Chordata</taxon>
        <taxon>Craniata</taxon>
        <taxon>Vertebrata</taxon>
        <taxon>Euteleostomi</taxon>
        <taxon>Archelosauria</taxon>
        <taxon>Archosauria</taxon>
        <taxon>Dinosauria</taxon>
        <taxon>Saurischia</taxon>
        <taxon>Theropoda</taxon>
        <taxon>Coelurosauria</taxon>
        <taxon>Aves</taxon>
        <taxon>Neognathae</taxon>
        <taxon>Neoaves</taxon>
        <taxon>Telluraves</taxon>
        <taxon>Australaves</taxon>
        <taxon>Passeriformes</taxon>
        <taxon>Meliphagoidea</taxon>
        <taxon>Dasyornithidae</taxon>
        <taxon>Dasyornis</taxon>
    </lineage>
</organism>
<dbReference type="Gene3D" id="3.10.100.10">
    <property type="entry name" value="Mannose-Binding Protein A, subunit A"/>
    <property type="match status" value="1"/>
</dbReference>
<evidence type="ECO:0000313" key="3">
    <source>
        <dbReference type="EMBL" id="NWV79777.1"/>
    </source>
</evidence>
<comment type="caution">
    <text evidence="3">The sequence shown here is derived from an EMBL/GenBank/DDBJ whole genome shotgun (WGS) entry which is preliminary data.</text>
</comment>
<keyword evidence="4" id="KW-1185">Reference proteome</keyword>
<dbReference type="InterPro" id="IPR050828">
    <property type="entry name" value="C-type_lectin/matrix_domain"/>
</dbReference>
<dbReference type="AlphaFoldDB" id="A0A7K6HWA3"/>
<dbReference type="PANTHER" id="PTHR45710:SF26">
    <property type="entry name" value="RH26557P"/>
    <property type="match status" value="1"/>
</dbReference>
<dbReference type="SMART" id="SM00034">
    <property type="entry name" value="CLECT"/>
    <property type="match status" value="1"/>
</dbReference>
<gene>
    <name evidence="3" type="primary">Cd69_1</name>
    <name evidence="3" type="ORF">DASBRO_R07573</name>
</gene>
<evidence type="ECO:0000313" key="4">
    <source>
        <dbReference type="Proteomes" id="UP000521322"/>
    </source>
</evidence>
<dbReference type="EMBL" id="VZRN01003368">
    <property type="protein sequence ID" value="NWV79777.1"/>
    <property type="molecule type" value="Genomic_DNA"/>
</dbReference>
<dbReference type="Pfam" id="PF00059">
    <property type="entry name" value="Lectin_C"/>
    <property type="match status" value="1"/>
</dbReference>
<feature type="domain" description="C-type lectin" evidence="2">
    <location>
        <begin position="8"/>
        <end position="109"/>
    </location>
</feature>
<feature type="non-terminal residue" evidence="3">
    <location>
        <position position="112"/>
    </location>
</feature>
<dbReference type="PANTHER" id="PTHR45710">
    <property type="entry name" value="C-TYPE LECTIN DOMAIN-CONTAINING PROTEIN 180"/>
    <property type="match status" value="1"/>
</dbReference>
<dbReference type="SUPFAM" id="SSF56436">
    <property type="entry name" value="C-type lectin-like"/>
    <property type="match status" value="1"/>
</dbReference>